<dbReference type="AlphaFoldDB" id="A0A0F9RZU3"/>
<proteinExistence type="predicted"/>
<reference evidence="1" key="1">
    <citation type="journal article" date="2015" name="Nature">
        <title>Complex archaea that bridge the gap between prokaryotes and eukaryotes.</title>
        <authorList>
            <person name="Spang A."/>
            <person name="Saw J.H."/>
            <person name="Jorgensen S.L."/>
            <person name="Zaremba-Niedzwiedzka K."/>
            <person name="Martijn J."/>
            <person name="Lind A.E."/>
            <person name="van Eijk R."/>
            <person name="Schleper C."/>
            <person name="Guy L."/>
            <person name="Ettema T.J."/>
        </authorList>
    </citation>
    <scope>NUCLEOTIDE SEQUENCE</scope>
</reference>
<sequence>MAYEEEDWDKLPTIEVIGQEDEDEWDKLPTIETIKVVKPEKVGLGYIAKETLKGTVKGAAEVAGTVMTGLPGFIGGFVAQPAYGLYKQWKEGFTDVQKPWEVITKTFEKGKPAAEMFHKGIYQPEDPIAQKTLTKMFYPFAKYDEAVDWVKTHVTDDPATQETIDWMGDLALIYGIGAGTSMIKGAFKAKTAPKISSLKKILLESEKVPEKTKATIREIPDTLLKAEPTEKLKALEAFDKYYDKVDTDLAQMGKVPKGEKVKNAYRALKRATVDVSGNIKKDLLKDFGELGKEAVIHHDLVRGAPKKSQYYVSKAVSEIFGDLKPEQRKLVWKYIQARRVNEVLDYKPKHKFPPEFSADKNKFLLESIEKKLPNVAERSEAYFDIFREKLVEMLDEGLITEEGFKGLSAHAPYEPIKHIFEIDPHTDYMFRNKKITVPDSGLKSFKKGSESVMEYNAEVLLGEYITRIDARIMRNRANKAMHSLAEAFPDNGIVKKAKIIKTTKEGKPVFQEAPMGYETITAMVKGKPKKMIMPEAMAREWVLSDPIVNAQVANIAGWLSGSSILKPMATGLNPEFALTNFPRDIAHIWLVTDSAKTYSPHLPVGLAQMGVDLMATVGDAFLRKGSYFDYINEGGGMQFLTHQGRVTSKVGGKLGQLQDVLGYLGETSEIWTRIALRRRALKRGASPHEATWEARNYLDFNQGGPLIKAIDTAVPYLNAGIQGTRGVFRAFAERPAQTTWKVAQIGTLSTGLYLANKYSNPECWNSISERDKVANFIITTPLKFKDKSGNERHCFSR</sequence>
<name>A0A0F9RZU3_9ZZZZ</name>
<protein>
    <recommendedName>
        <fullName evidence="2">Large polyvalent protein associated domain-containing protein</fullName>
    </recommendedName>
</protein>
<gene>
    <name evidence="1" type="ORF">LCGC14_0912780</name>
</gene>
<dbReference type="EMBL" id="LAZR01003039">
    <property type="protein sequence ID" value="KKN22668.1"/>
    <property type="molecule type" value="Genomic_DNA"/>
</dbReference>
<accession>A0A0F9RZU3</accession>
<evidence type="ECO:0008006" key="2">
    <source>
        <dbReference type="Google" id="ProtNLM"/>
    </source>
</evidence>
<comment type="caution">
    <text evidence="1">The sequence shown here is derived from an EMBL/GenBank/DDBJ whole genome shotgun (WGS) entry which is preliminary data.</text>
</comment>
<organism evidence="1">
    <name type="scientific">marine sediment metagenome</name>
    <dbReference type="NCBI Taxonomy" id="412755"/>
    <lineage>
        <taxon>unclassified sequences</taxon>
        <taxon>metagenomes</taxon>
        <taxon>ecological metagenomes</taxon>
    </lineage>
</organism>
<evidence type="ECO:0000313" key="1">
    <source>
        <dbReference type="EMBL" id="KKN22668.1"/>
    </source>
</evidence>